<evidence type="ECO:0000313" key="4">
    <source>
        <dbReference type="Proteomes" id="UP000054564"/>
    </source>
</evidence>
<feature type="region of interest" description="Disordered" evidence="1">
    <location>
        <begin position="139"/>
        <end position="159"/>
    </location>
</feature>
<dbReference type="InterPro" id="IPR000375">
    <property type="entry name" value="Dynamin_stalk"/>
</dbReference>
<evidence type="ECO:0000313" key="3">
    <source>
        <dbReference type="EMBL" id="KNE92274.1"/>
    </source>
</evidence>
<dbReference type="EMBL" id="AJIL01000169">
    <property type="protein sequence ID" value="KNE92274.1"/>
    <property type="molecule type" value="Genomic_DNA"/>
</dbReference>
<evidence type="ECO:0000259" key="2">
    <source>
        <dbReference type="Pfam" id="PF01031"/>
    </source>
</evidence>
<organism evidence="3 4">
    <name type="scientific">Puccinia striiformis f. sp. tritici PST-78</name>
    <dbReference type="NCBI Taxonomy" id="1165861"/>
    <lineage>
        <taxon>Eukaryota</taxon>
        <taxon>Fungi</taxon>
        <taxon>Dikarya</taxon>
        <taxon>Basidiomycota</taxon>
        <taxon>Pucciniomycotina</taxon>
        <taxon>Pucciniomycetes</taxon>
        <taxon>Pucciniales</taxon>
        <taxon>Pucciniaceae</taxon>
        <taxon>Puccinia</taxon>
    </lineage>
</organism>
<protein>
    <recommendedName>
        <fullName evidence="2">Dynamin stalk domain-containing protein</fullName>
    </recommendedName>
</protein>
<name>A0A0L0UZT1_9BASI</name>
<sequence>MPFAVKQNSKFVGCWRIIKRLEVSSLKFSSLVHDKLIRILTQLLNKNEGCKRYPALKERSYSDVVAFYKKAMILTNRLVSDLVAAEATYINTGHPDFIGGHKAMPLVNAKIEAAKATPSTCPLTLDNLDPGFFGSFWKGGPQGPRRKGQGASMMDPPPRTLEAAGVLSEREVIETDVIVQLYRPDVLDDLMNESKIVVNRRKECTK</sequence>
<dbReference type="Pfam" id="PF01031">
    <property type="entry name" value="Dynamin_M"/>
    <property type="match status" value="1"/>
</dbReference>
<dbReference type="Proteomes" id="UP000054564">
    <property type="component" value="Unassembled WGS sequence"/>
</dbReference>
<feature type="domain" description="Dynamin stalk" evidence="2">
    <location>
        <begin position="17"/>
        <end position="104"/>
    </location>
</feature>
<dbReference type="AlphaFoldDB" id="A0A0L0UZT1"/>
<dbReference type="STRING" id="1165861.A0A0L0UZT1"/>
<reference evidence="4" key="1">
    <citation type="submission" date="2014-03" db="EMBL/GenBank/DDBJ databases">
        <title>The Genome Sequence of Puccinia striiformis f. sp. tritici PST-78.</title>
        <authorList>
            <consortium name="The Broad Institute Genome Sequencing Platform"/>
            <person name="Cuomo C."/>
            <person name="Hulbert S."/>
            <person name="Chen X."/>
            <person name="Walker B."/>
            <person name="Young S.K."/>
            <person name="Zeng Q."/>
            <person name="Gargeya S."/>
            <person name="Fitzgerald M."/>
            <person name="Haas B."/>
            <person name="Abouelleil A."/>
            <person name="Alvarado L."/>
            <person name="Arachchi H.M."/>
            <person name="Berlin A.M."/>
            <person name="Chapman S.B."/>
            <person name="Goldberg J."/>
            <person name="Griggs A."/>
            <person name="Gujja S."/>
            <person name="Hansen M."/>
            <person name="Howarth C."/>
            <person name="Imamovic A."/>
            <person name="Larimer J."/>
            <person name="McCowan C."/>
            <person name="Montmayeur A."/>
            <person name="Murphy C."/>
            <person name="Neiman D."/>
            <person name="Pearson M."/>
            <person name="Priest M."/>
            <person name="Roberts A."/>
            <person name="Saif S."/>
            <person name="Shea T."/>
            <person name="Sisk P."/>
            <person name="Sykes S."/>
            <person name="Wortman J."/>
            <person name="Nusbaum C."/>
            <person name="Birren B."/>
        </authorList>
    </citation>
    <scope>NUCLEOTIDE SEQUENCE [LARGE SCALE GENOMIC DNA]</scope>
    <source>
        <strain evidence="4">race PST-78</strain>
    </source>
</reference>
<accession>A0A0L0UZT1</accession>
<gene>
    <name evidence="3" type="ORF">PSTG_14297</name>
</gene>
<dbReference type="Gene3D" id="1.20.120.1240">
    <property type="entry name" value="Dynamin, middle domain"/>
    <property type="match status" value="1"/>
</dbReference>
<comment type="caution">
    <text evidence="3">The sequence shown here is derived from an EMBL/GenBank/DDBJ whole genome shotgun (WGS) entry which is preliminary data.</text>
</comment>
<evidence type="ECO:0000256" key="1">
    <source>
        <dbReference type="SAM" id="MobiDB-lite"/>
    </source>
</evidence>
<proteinExistence type="predicted"/>
<keyword evidence="4" id="KW-1185">Reference proteome</keyword>